<keyword evidence="21" id="KW-1185">Reference proteome</keyword>
<comment type="caution">
    <text evidence="20">The sequence shown here is derived from an EMBL/GenBank/DDBJ whole genome shotgun (WGS) entry which is preliminary data.</text>
</comment>
<dbReference type="FunFam" id="1.10.1520.10:FF:000001">
    <property type="entry name" value="Ribonuclease 3"/>
    <property type="match status" value="1"/>
</dbReference>
<feature type="binding site" evidence="17">
    <location>
        <position position="122"/>
    </location>
    <ligand>
        <name>Mg(2+)</name>
        <dbReference type="ChEBI" id="CHEBI:18420"/>
    </ligand>
</feature>
<dbReference type="GO" id="GO:0042802">
    <property type="term" value="F:identical protein binding"/>
    <property type="evidence" value="ECO:0007669"/>
    <property type="project" value="UniProtKB-ARBA"/>
</dbReference>
<dbReference type="AlphaFoldDB" id="A0A1G8M2G6"/>
<dbReference type="GO" id="GO:0005737">
    <property type="term" value="C:cytoplasm"/>
    <property type="evidence" value="ECO:0007669"/>
    <property type="project" value="UniProtKB-SubCell"/>
</dbReference>
<dbReference type="GO" id="GO:0006364">
    <property type="term" value="P:rRNA processing"/>
    <property type="evidence" value="ECO:0007669"/>
    <property type="project" value="UniProtKB-UniRule"/>
</dbReference>
<keyword evidence="6 17" id="KW-0698">rRNA processing</keyword>
<keyword evidence="8 17" id="KW-0819">tRNA processing</keyword>
<dbReference type="SMART" id="SM00535">
    <property type="entry name" value="RIBOc"/>
    <property type="match status" value="1"/>
</dbReference>
<dbReference type="Gene3D" id="3.30.160.20">
    <property type="match status" value="1"/>
</dbReference>
<evidence type="ECO:0000256" key="1">
    <source>
        <dbReference type="ARBA" id="ARBA00000109"/>
    </source>
</evidence>
<evidence type="ECO:0000256" key="13">
    <source>
        <dbReference type="ARBA" id="ARBA00022801"/>
    </source>
</evidence>
<dbReference type="PROSITE" id="PS00517">
    <property type="entry name" value="RNASE_3_1"/>
    <property type="match status" value="1"/>
</dbReference>
<protein>
    <recommendedName>
        <fullName evidence="17">Ribonuclease 3</fullName>
        <ecNumber evidence="17">3.1.26.3</ecNumber>
    </recommendedName>
    <alternativeName>
        <fullName evidence="17">Ribonuclease III</fullName>
        <shortName evidence="17">RNase III</shortName>
    </alternativeName>
</protein>
<dbReference type="InterPro" id="IPR011907">
    <property type="entry name" value="RNase_III"/>
</dbReference>
<dbReference type="InterPro" id="IPR014720">
    <property type="entry name" value="dsRBD_dom"/>
</dbReference>
<dbReference type="GO" id="GO:0019843">
    <property type="term" value="F:rRNA binding"/>
    <property type="evidence" value="ECO:0007669"/>
    <property type="project" value="UniProtKB-KW"/>
</dbReference>
<evidence type="ECO:0000256" key="7">
    <source>
        <dbReference type="ARBA" id="ARBA00022664"/>
    </source>
</evidence>
<feature type="binding site" evidence="17">
    <location>
        <position position="46"/>
    </location>
    <ligand>
        <name>Mg(2+)</name>
        <dbReference type="ChEBI" id="CHEBI:18420"/>
    </ligand>
</feature>
<keyword evidence="13 17" id="KW-0378">Hydrolase</keyword>
<reference evidence="20 21" key="1">
    <citation type="submission" date="2017-09" db="EMBL/GenBank/DDBJ databases">
        <title>Bacterial strain isolated from the female urinary microbiota.</title>
        <authorList>
            <person name="Thomas-White K."/>
            <person name="Kumar N."/>
            <person name="Forster S."/>
            <person name="Putonti C."/>
            <person name="Lawley T."/>
            <person name="Wolfe A.J."/>
        </authorList>
    </citation>
    <scope>NUCLEOTIDE SEQUENCE [LARGE SCALE GENOMIC DNA]</scope>
    <source>
        <strain evidence="20 21">UMB0852</strain>
    </source>
</reference>
<dbReference type="GO" id="GO:0006397">
    <property type="term" value="P:mRNA processing"/>
    <property type="evidence" value="ECO:0007669"/>
    <property type="project" value="UniProtKB-UniRule"/>
</dbReference>
<evidence type="ECO:0000313" key="21">
    <source>
        <dbReference type="Proteomes" id="UP000235682"/>
    </source>
</evidence>
<dbReference type="InterPro" id="IPR036389">
    <property type="entry name" value="RNase_III_sf"/>
</dbReference>
<feature type="active site" evidence="17">
    <location>
        <position position="50"/>
    </location>
</feature>
<evidence type="ECO:0000256" key="17">
    <source>
        <dbReference type="HAMAP-Rule" id="MF_00104"/>
    </source>
</evidence>
<dbReference type="GO" id="GO:0003725">
    <property type="term" value="F:double-stranded RNA binding"/>
    <property type="evidence" value="ECO:0007669"/>
    <property type="project" value="TreeGrafter"/>
</dbReference>
<dbReference type="PANTHER" id="PTHR11207">
    <property type="entry name" value="RIBONUCLEASE III"/>
    <property type="match status" value="1"/>
</dbReference>
<evidence type="ECO:0000256" key="15">
    <source>
        <dbReference type="ARBA" id="ARBA00022884"/>
    </source>
</evidence>
<dbReference type="CDD" id="cd10845">
    <property type="entry name" value="DSRM_RNAse_III_family"/>
    <property type="match status" value="1"/>
</dbReference>
<evidence type="ECO:0000256" key="6">
    <source>
        <dbReference type="ARBA" id="ARBA00022552"/>
    </source>
</evidence>
<comment type="similarity">
    <text evidence="3">Belongs to the ribonuclease III family.</text>
</comment>
<dbReference type="Pfam" id="PF14622">
    <property type="entry name" value="Ribonucleas_3_3"/>
    <property type="match status" value="1"/>
</dbReference>
<comment type="subcellular location">
    <subcellularLocation>
        <location evidence="2 17">Cytoplasm</location>
    </subcellularLocation>
</comment>
<dbReference type="GO" id="GO:0008033">
    <property type="term" value="P:tRNA processing"/>
    <property type="evidence" value="ECO:0007669"/>
    <property type="project" value="UniProtKB-KW"/>
</dbReference>
<evidence type="ECO:0000256" key="3">
    <source>
        <dbReference type="ARBA" id="ARBA00010183"/>
    </source>
</evidence>
<dbReference type="GO" id="GO:0046872">
    <property type="term" value="F:metal ion binding"/>
    <property type="evidence" value="ECO:0007669"/>
    <property type="project" value="UniProtKB-KW"/>
</dbReference>
<feature type="domain" description="RNase III" evidence="19">
    <location>
        <begin position="10"/>
        <end position="133"/>
    </location>
</feature>
<dbReference type="RefSeq" id="WP_092085510.1">
    <property type="nucleotide sequence ID" value="NZ_FNEL01000027.1"/>
</dbReference>
<keyword evidence="14 17" id="KW-0460">Magnesium</keyword>
<evidence type="ECO:0000259" key="19">
    <source>
        <dbReference type="PROSITE" id="PS50142"/>
    </source>
</evidence>
<sequence length="233" mass="26815">MSLTTFTKLQFNIIFHHKDLLKTAFRHTSYVNENASRQYTSNERLEFLGDAVIEIVVSDYLYNRYPKEPEGVLSRMRAQLVCEASLAFLAKENHLDQYLQLGRGEENNGGRKRDSILADCFEAFIGAIYLDQGIEKASDLLNDIMLNQVETLLNYVTKDYKTLYQEAVQTKGQAVIRYELLDQTGPDHNREFTIGLFLNDEQVATGKGRNKKQAETQAAQKAYHQWMEREACI</sequence>
<feature type="binding site" evidence="17">
    <location>
        <position position="119"/>
    </location>
    <ligand>
        <name>Mg(2+)</name>
        <dbReference type="ChEBI" id="CHEBI:18420"/>
    </ligand>
</feature>
<dbReference type="GO" id="GO:0010468">
    <property type="term" value="P:regulation of gene expression"/>
    <property type="evidence" value="ECO:0007669"/>
    <property type="project" value="TreeGrafter"/>
</dbReference>
<dbReference type="FunFam" id="3.30.160.20:FF:000003">
    <property type="entry name" value="Ribonuclease 3"/>
    <property type="match status" value="1"/>
</dbReference>
<evidence type="ECO:0000256" key="8">
    <source>
        <dbReference type="ARBA" id="ARBA00022694"/>
    </source>
</evidence>
<dbReference type="InterPro" id="IPR000999">
    <property type="entry name" value="RNase_III_dom"/>
</dbReference>
<comment type="function">
    <text evidence="16">Digests double-stranded RNA. Involved in the processing of primary rRNA transcript to yield the immediate precursors to the large and small rRNAs (23S and 16S). Also processes some mRNAs, and tRNAs when they are encoded in the rRNA operon.</text>
</comment>
<evidence type="ECO:0000313" key="20">
    <source>
        <dbReference type="EMBL" id="PMC57960.1"/>
    </source>
</evidence>
<evidence type="ECO:0000256" key="5">
    <source>
        <dbReference type="ARBA" id="ARBA00022490"/>
    </source>
</evidence>
<evidence type="ECO:0000256" key="16">
    <source>
        <dbReference type="ARBA" id="ARBA00053741"/>
    </source>
</evidence>
<dbReference type="EC" id="3.1.26.3" evidence="17"/>
<evidence type="ECO:0000256" key="10">
    <source>
        <dbReference type="ARBA" id="ARBA00022723"/>
    </source>
</evidence>
<dbReference type="Pfam" id="PF00035">
    <property type="entry name" value="dsrm"/>
    <property type="match status" value="1"/>
</dbReference>
<dbReference type="OrthoDB" id="9805026at2"/>
<accession>A0A1G8M2G6</accession>
<dbReference type="NCBIfam" id="TIGR02191">
    <property type="entry name" value="RNaseIII"/>
    <property type="match status" value="1"/>
</dbReference>
<dbReference type="SUPFAM" id="SSF69065">
    <property type="entry name" value="RNase III domain-like"/>
    <property type="match status" value="1"/>
</dbReference>
<feature type="domain" description="DRBM" evidence="18">
    <location>
        <begin position="159"/>
        <end position="228"/>
    </location>
</feature>
<dbReference type="STRING" id="84521.SAMN04487994_10275"/>
<dbReference type="Proteomes" id="UP000235682">
    <property type="component" value="Unassembled WGS sequence"/>
</dbReference>
<keyword evidence="5 17" id="KW-0963">Cytoplasm</keyword>
<dbReference type="HAMAP" id="MF_00104">
    <property type="entry name" value="RNase_III"/>
    <property type="match status" value="1"/>
</dbReference>
<gene>
    <name evidence="17" type="primary">rnc</name>
    <name evidence="20" type="ORF">CJ205_06915</name>
</gene>
<proteinExistence type="inferred from homology"/>
<comment type="subunit">
    <text evidence="4 17">Homodimer.</text>
</comment>
<name>A0A1G8M2G6_9LACT</name>
<evidence type="ECO:0000256" key="12">
    <source>
        <dbReference type="ARBA" id="ARBA00022759"/>
    </source>
</evidence>
<comment type="catalytic activity">
    <reaction evidence="1 17">
        <text>Endonucleolytic cleavage to 5'-phosphomonoester.</text>
        <dbReference type="EC" id="3.1.26.3"/>
    </reaction>
</comment>
<dbReference type="PROSITE" id="PS50142">
    <property type="entry name" value="RNASE_3_2"/>
    <property type="match status" value="1"/>
</dbReference>
<keyword evidence="11 17" id="KW-0699">rRNA-binding</keyword>
<evidence type="ECO:0000256" key="4">
    <source>
        <dbReference type="ARBA" id="ARBA00011738"/>
    </source>
</evidence>
<keyword evidence="12 17" id="KW-0255">Endonuclease</keyword>
<keyword evidence="7 17" id="KW-0507">mRNA processing</keyword>
<dbReference type="PANTHER" id="PTHR11207:SF0">
    <property type="entry name" value="RIBONUCLEASE 3"/>
    <property type="match status" value="1"/>
</dbReference>
<dbReference type="SMART" id="SM00358">
    <property type="entry name" value="DSRM"/>
    <property type="match status" value="1"/>
</dbReference>
<dbReference type="CDD" id="cd00593">
    <property type="entry name" value="RIBOc"/>
    <property type="match status" value="1"/>
</dbReference>
<comment type="function">
    <text evidence="17">Digests double-stranded RNA. Involved in the processing of primary rRNA transcript to yield the immediate precursors to the large and small rRNAs (23S and 16S). Processes some mRNAs, and tRNAs when they are encoded in the rRNA operon. Processes pre-crRNA and tracrRNA of type II CRISPR loci if present in the organism.</text>
</comment>
<evidence type="ECO:0000259" key="18">
    <source>
        <dbReference type="PROSITE" id="PS50137"/>
    </source>
</evidence>
<keyword evidence="15 17" id="KW-0694">RNA-binding</keyword>
<dbReference type="Gene3D" id="1.10.1520.10">
    <property type="entry name" value="Ribonuclease III domain"/>
    <property type="match status" value="1"/>
</dbReference>
<keyword evidence="10 17" id="KW-0479">Metal-binding</keyword>
<evidence type="ECO:0000256" key="2">
    <source>
        <dbReference type="ARBA" id="ARBA00004496"/>
    </source>
</evidence>
<evidence type="ECO:0000256" key="11">
    <source>
        <dbReference type="ARBA" id="ARBA00022730"/>
    </source>
</evidence>
<dbReference type="EMBL" id="PNHE01000033">
    <property type="protein sequence ID" value="PMC57960.1"/>
    <property type="molecule type" value="Genomic_DNA"/>
</dbReference>
<dbReference type="SUPFAM" id="SSF54768">
    <property type="entry name" value="dsRNA-binding domain-like"/>
    <property type="match status" value="1"/>
</dbReference>
<feature type="active site" evidence="17">
    <location>
        <position position="122"/>
    </location>
</feature>
<organism evidence="20 21">
    <name type="scientific">Dolosicoccus paucivorans</name>
    <dbReference type="NCBI Taxonomy" id="84521"/>
    <lineage>
        <taxon>Bacteria</taxon>
        <taxon>Bacillati</taxon>
        <taxon>Bacillota</taxon>
        <taxon>Bacilli</taxon>
        <taxon>Lactobacillales</taxon>
        <taxon>Aerococcaceae</taxon>
        <taxon>Dolosicoccus</taxon>
    </lineage>
</organism>
<dbReference type="GO" id="GO:0004525">
    <property type="term" value="F:ribonuclease III activity"/>
    <property type="evidence" value="ECO:0007669"/>
    <property type="project" value="UniProtKB-UniRule"/>
</dbReference>
<evidence type="ECO:0000256" key="9">
    <source>
        <dbReference type="ARBA" id="ARBA00022722"/>
    </source>
</evidence>
<evidence type="ECO:0000256" key="14">
    <source>
        <dbReference type="ARBA" id="ARBA00022842"/>
    </source>
</evidence>
<comment type="cofactor">
    <cofactor evidence="17">
        <name>Mg(2+)</name>
        <dbReference type="ChEBI" id="CHEBI:18420"/>
    </cofactor>
</comment>
<dbReference type="PROSITE" id="PS50137">
    <property type="entry name" value="DS_RBD"/>
    <property type="match status" value="1"/>
</dbReference>
<keyword evidence="9 17" id="KW-0540">Nuclease</keyword>